<dbReference type="GO" id="GO:0005524">
    <property type="term" value="F:ATP binding"/>
    <property type="evidence" value="ECO:0007669"/>
    <property type="project" value="UniProtKB-KW"/>
</dbReference>
<dbReference type="InterPro" id="IPR027417">
    <property type="entry name" value="P-loop_NTPase"/>
</dbReference>
<proteinExistence type="predicted"/>
<dbReference type="NCBIfam" id="NF008653">
    <property type="entry name" value="PRK11650.1"/>
    <property type="match status" value="1"/>
</dbReference>
<evidence type="ECO:0000256" key="2">
    <source>
        <dbReference type="ARBA" id="ARBA00022741"/>
    </source>
</evidence>
<dbReference type="PROSITE" id="PS50893">
    <property type="entry name" value="ABC_TRANSPORTER_2"/>
    <property type="match status" value="1"/>
</dbReference>
<dbReference type="CDD" id="cd03301">
    <property type="entry name" value="ABC_MalK_N"/>
    <property type="match status" value="1"/>
</dbReference>
<dbReference type="InterPro" id="IPR012340">
    <property type="entry name" value="NA-bd_OB-fold"/>
</dbReference>
<dbReference type="InterPro" id="IPR017871">
    <property type="entry name" value="ABC_transporter-like_CS"/>
</dbReference>
<reference evidence="5 6" key="1">
    <citation type="journal article" date="2011" name="Front. Microbiol.">
        <title>Genomic signatures of strain selection and enhancement in Bacillus atrophaeus var. globigii, a historical biowarfare simulant.</title>
        <authorList>
            <person name="Gibbons H.S."/>
            <person name="Broomall S.M."/>
            <person name="McNew L.A."/>
            <person name="Daligault H."/>
            <person name="Chapman C."/>
            <person name="Bruce D."/>
            <person name="Karavis M."/>
            <person name="Krepps M."/>
            <person name="McGregor P.A."/>
            <person name="Hong C."/>
            <person name="Park K.H."/>
            <person name="Akmal A."/>
            <person name="Feldman A."/>
            <person name="Lin J.S."/>
            <person name="Chang W.E."/>
            <person name="Higgs B.W."/>
            <person name="Demirev P."/>
            <person name="Lindquist J."/>
            <person name="Liem A."/>
            <person name="Fochler E."/>
            <person name="Read T.D."/>
            <person name="Tapia R."/>
            <person name="Johnson S."/>
            <person name="Bishop-Lilly K.A."/>
            <person name="Detter C."/>
            <person name="Han C."/>
            <person name="Sozhamannan S."/>
            <person name="Rosenzweig C.N."/>
            <person name="Skowronski E.W."/>
        </authorList>
    </citation>
    <scope>NUCLEOTIDE SEQUENCE [LARGE SCALE GENOMIC DNA]</scope>
    <source>
        <strain evidence="5 6">1942</strain>
    </source>
</reference>
<evidence type="ECO:0000313" key="5">
    <source>
        <dbReference type="EMBL" id="ADP34392.1"/>
    </source>
</evidence>
<dbReference type="InterPro" id="IPR008995">
    <property type="entry name" value="Mo/tungstate-bd_C_term_dom"/>
</dbReference>
<dbReference type="Pfam" id="PF17912">
    <property type="entry name" value="OB_MalK"/>
    <property type="match status" value="1"/>
</dbReference>
<dbReference type="InterPro" id="IPR003593">
    <property type="entry name" value="AAA+_ATPase"/>
</dbReference>
<dbReference type="PANTHER" id="PTHR43875:SF1">
    <property type="entry name" value="OSMOPROTECTIVE COMPOUNDS UPTAKE ATP-BINDING PROTEIN GGTA"/>
    <property type="match status" value="1"/>
</dbReference>
<dbReference type="PROSITE" id="PS00211">
    <property type="entry name" value="ABC_TRANSPORTER_1"/>
    <property type="match status" value="1"/>
</dbReference>
<evidence type="ECO:0000256" key="3">
    <source>
        <dbReference type="ARBA" id="ARBA00022840"/>
    </source>
</evidence>
<evidence type="ECO:0000256" key="1">
    <source>
        <dbReference type="ARBA" id="ARBA00022448"/>
    </source>
</evidence>
<keyword evidence="1" id="KW-0813">Transport</keyword>
<dbReference type="InterPro" id="IPR005116">
    <property type="entry name" value="Transp-assoc_OB_typ1"/>
</dbReference>
<dbReference type="Gene3D" id="2.40.50.100">
    <property type="match status" value="1"/>
</dbReference>
<dbReference type="RefSeq" id="WP_003326321.1">
    <property type="nucleotide sequence ID" value="NC_014639.1"/>
</dbReference>
<gene>
    <name evidence="5" type="ordered locus">BATR1942_17375</name>
</gene>
<dbReference type="SMART" id="SM00382">
    <property type="entry name" value="AAA"/>
    <property type="match status" value="1"/>
</dbReference>
<protein>
    <submittedName>
        <fullName evidence="5">Multiple sugar-binding transporter ATP-binding protein</fullName>
    </submittedName>
</protein>
<dbReference type="Proteomes" id="UP000006867">
    <property type="component" value="Chromosome"/>
</dbReference>
<evidence type="ECO:0000259" key="4">
    <source>
        <dbReference type="PROSITE" id="PS50893"/>
    </source>
</evidence>
<dbReference type="EMBL" id="CP002207">
    <property type="protein sequence ID" value="ADP34392.1"/>
    <property type="molecule type" value="Genomic_DNA"/>
</dbReference>
<dbReference type="Gene3D" id="2.40.50.140">
    <property type="entry name" value="Nucleic acid-binding proteins"/>
    <property type="match status" value="1"/>
</dbReference>
<keyword evidence="3 5" id="KW-0067">ATP-binding</keyword>
<dbReference type="SUPFAM" id="SSF50331">
    <property type="entry name" value="MOP-like"/>
    <property type="match status" value="1"/>
</dbReference>
<evidence type="ECO:0000313" key="6">
    <source>
        <dbReference type="Proteomes" id="UP000006867"/>
    </source>
</evidence>
<organism evidence="5 6">
    <name type="scientific">Bacillus atrophaeus (strain 1942)</name>
    <dbReference type="NCBI Taxonomy" id="720555"/>
    <lineage>
        <taxon>Bacteria</taxon>
        <taxon>Bacillati</taxon>
        <taxon>Bacillota</taxon>
        <taxon>Bacilli</taxon>
        <taxon>Bacillales</taxon>
        <taxon>Bacillaceae</taxon>
        <taxon>Bacillus</taxon>
    </lineage>
</organism>
<dbReference type="Pfam" id="PF03459">
    <property type="entry name" value="TOBE"/>
    <property type="match status" value="1"/>
</dbReference>
<feature type="domain" description="ABC transporter" evidence="4">
    <location>
        <begin position="4"/>
        <end position="235"/>
    </location>
</feature>
<dbReference type="InterPro" id="IPR003439">
    <property type="entry name" value="ABC_transporter-like_ATP-bd"/>
</dbReference>
<name>A0ABN3ZJE3_BACA1</name>
<sequence length="366" mass="41506">MAELRMEHIYKYYDQKEAAVDDFNLHIADKEFIVFVGPSGCGKSTTLRMVAGLEEISKGDFYIEGKRVNDVAPKDRDIAMVFQNYALYPHMTVYDNIAFGLKLRKMPKPEIKKRVEEAAKILGLEEYLHRKPKALSGGQRQRVALGRAIVRDAKVFLMDEPLSNLDAKLRVQMRAEIIKLHQRLQTTTIYVTHDQTEALTMATRIVVMKDGKIQQIGTPKDVYEFPENVFVGGFIGSPAMNFFKGKLSDGTIKIGSYVLSVPEGKMKVLREKGYIGKEVIFGIRPEDIHDELIVVESYKSSSIKAKINVAELLGSEIMIYSQIDNQDFIARIDARLDIQSGDELTVAFDMNKAHFFDGETEVRIRL</sequence>
<dbReference type="InterPro" id="IPR047641">
    <property type="entry name" value="ABC_transpr_MalK/UgpC-like"/>
</dbReference>
<dbReference type="InterPro" id="IPR015855">
    <property type="entry name" value="ABC_transpr_MalK-like"/>
</dbReference>
<keyword evidence="6" id="KW-1185">Reference proteome</keyword>
<dbReference type="Pfam" id="PF00005">
    <property type="entry name" value="ABC_tran"/>
    <property type="match status" value="1"/>
</dbReference>
<accession>A0ABN3ZJE3</accession>
<dbReference type="SUPFAM" id="SSF52540">
    <property type="entry name" value="P-loop containing nucleoside triphosphate hydrolases"/>
    <property type="match status" value="1"/>
</dbReference>
<dbReference type="InterPro" id="IPR040582">
    <property type="entry name" value="OB_MalK-like"/>
</dbReference>
<keyword evidence="2" id="KW-0547">Nucleotide-binding</keyword>
<dbReference type="Gene3D" id="3.40.50.300">
    <property type="entry name" value="P-loop containing nucleotide triphosphate hydrolases"/>
    <property type="match status" value="1"/>
</dbReference>
<dbReference type="PANTHER" id="PTHR43875">
    <property type="entry name" value="MALTODEXTRIN IMPORT ATP-BINDING PROTEIN MSMX"/>
    <property type="match status" value="1"/>
</dbReference>